<dbReference type="Gene3D" id="3.20.20.190">
    <property type="entry name" value="Phosphatidylinositol (PI) phosphodiesterase"/>
    <property type="match status" value="1"/>
</dbReference>
<dbReference type="GO" id="GO:0004035">
    <property type="term" value="F:alkaline phosphatase activity"/>
    <property type="evidence" value="ECO:0007669"/>
    <property type="project" value="UniProtKB-EC"/>
</dbReference>
<evidence type="ECO:0000313" key="2">
    <source>
        <dbReference type="Proteomes" id="UP000011058"/>
    </source>
</evidence>
<dbReference type="EC" id="3.1.3.1" evidence="1"/>
<organism evidence="1 2">
    <name type="scientific">Fibrella aestuarina BUZ 2</name>
    <dbReference type="NCBI Taxonomy" id="1166018"/>
    <lineage>
        <taxon>Bacteria</taxon>
        <taxon>Pseudomonadati</taxon>
        <taxon>Bacteroidota</taxon>
        <taxon>Cytophagia</taxon>
        <taxon>Cytophagales</taxon>
        <taxon>Spirosomataceae</taxon>
        <taxon>Fibrella</taxon>
    </lineage>
</organism>
<name>I0K8U9_9BACT</name>
<dbReference type="Proteomes" id="UP000011058">
    <property type="component" value="Chromosome"/>
</dbReference>
<dbReference type="Pfam" id="PF13653">
    <property type="entry name" value="GDPD_2"/>
    <property type="match status" value="1"/>
</dbReference>
<evidence type="ECO:0000313" key="1">
    <source>
        <dbReference type="EMBL" id="CCH00552.1"/>
    </source>
</evidence>
<dbReference type="GO" id="GO:0008081">
    <property type="term" value="F:phosphoric diester hydrolase activity"/>
    <property type="evidence" value="ECO:0007669"/>
    <property type="project" value="InterPro"/>
</dbReference>
<dbReference type="GO" id="GO:0006629">
    <property type="term" value="P:lipid metabolic process"/>
    <property type="evidence" value="ECO:0007669"/>
    <property type="project" value="InterPro"/>
</dbReference>
<dbReference type="AlphaFoldDB" id="I0K8U9"/>
<dbReference type="InterPro" id="IPR017946">
    <property type="entry name" value="PLC-like_Pdiesterase_TIM-brl"/>
</dbReference>
<sequence>MTRNLFLDVFLILLTGIMASPLVGIGQPLVFAHNDYEKPQPLANALAARADFIEADVFLRNGQLVLAHTPAEADTAKRTLEATYLTPLGTLFTQYNGRVSPDRRYAPTLMIDVKDKADEVLPILRTLIEKQIIVFSRHSSAQAVRVVVSGNRPRVENYLDFPLYLFFDGRPSELYDDETVKRVALISDNFRSYARWDGNGEISDEDKAKLKRIIKRAHEAGCPIRFWNAPDTPNAWKQLRKLGVDVINTDHVTECVEAVR</sequence>
<protein>
    <submittedName>
        <fullName evidence="1">Secreted protein</fullName>
        <ecNumber evidence="1">3.1.3.1</ecNumber>
    </submittedName>
</protein>
<dbReference type="SUPFAM" id="SSF51695">
    <property type="entry name" value="PLC-like phosphodiesterases"/>
    <property type="match status" value="1"/>
</dbReference>
<keyword evidence="1" id="KW-0378">Hydrolase</keyword>
<dbReference type="EMBL" id="HE796683">
    <property type="protein sequence ID" value="CCH00552.1"/>
    <property type="molecule type" value="Genomic_DNA"/>
</dbReference>
<dbReference type="eggNOG" id="COG1785">
    <property type="taxonomic scope" value="Bacteria"/>
</dbReference>
<dbReference type="HOGENOM" id="CLU_031561_3_0_10"/>
<dbReference type="KEGG" id="fae:FAES_2543"/>
<dbReference type="STRING" id="1166018.FAES_2543"/>
<proteinExistence type="predicted"/>
<dbReference type="RefSeq" id="WP_015331651.1">
    <property type="nucleotide sequence ID" value="NC_020054.1"/>
</dbReference>
<gene>
    <name evidence="1" type="ORF">FAES_2543</name>
</gene>
<reference evidence="1 2" key="1">
    <citation type="journal article" date="2012" name="J. Bacteriol.">
        <title>Genome Sequence of Fibrella aestuarina BUZ 2T, a Filamentous Marine Bacterium.</title>
        <authorList>
            <person name="Filippini M."/>
            <person name="Qi W."/>
            <person name="Blom J."/>
            <person name="Goesmann A."/>
            <person name="Smits T.H."/>
            <person name="Bagheri H.C."/>
        </authorList>
    </citation>
    <scope>NUCLEOTIDE SEQUENCE [LARGE SCALE GENOMIC DNA]</scope>
    <source>
        <strain evidence="2">BUZ 2T</strain>
    </source>
</reference>
<accession>I0K8U9</accession>
<keyword evidence="2" id="KW-1185">Reference proteome</keyword>